<feature type="non-terminal residue" evidence="7">
    <location>
        <position position="81"/>
    </location>
</feature>
<evidence type="ECO:0000256" key="2">
    <source>
        <dbReference type="ARBA" id="ARBA00022741"/>
    </source>
</evidence>
<proteinExistence type="predicted"/>
<dbReference type="Gene3D" id="1.10.730.10">
    <property type="entry name" value="Isoleucyl-tRNA Synthetase, Domain 1"/>
    <property type="match status" value="1"/>
</dbReference>
<evidence type="ECO:0000259" key="6">
    <source>
        <dbReference type="Pfam" id="PF08264"/>
    </source>
</evidence>
<dbReference type="Pfam" id="PF08264">
    <property type="entry name" value="Anticodon_1"/>
    <property type="match status" value="1"/>
</dbReference>
<feature type="domain" description="Methionyl/Valyl/Leucyl/Isoleucyl-tRNA synthetase anticodon-binding" evidence="6">
    <location>
        <begin position="7"/>
        <end position="73"/>
    </location>
</feature>
<evidence type="ECO:0000256" key="4">
    <source>
        <dbReference type="ARBA" id="ARBA00022917"/>
    </source>
</evidence>
<evidence type="ECO:0000256" key="1">
    <source>
        <dbReference type="ARBA" id="ARBA00022598"/>
    </source>
</evidence>
<keyword evidence="2" id="KW-0547">Nucleotide-binding</keyword>
<dbReference type="InterPro" id="IPR013155">
    <property type="entry name" value="M/V/L/I-tRNA-synth_anticd-bd"/>
</dbReference>
<evidence type="ECO:0000313" key="7">
    <source>
        <dbReference type="EMBL" id="MBO1110038.1"/>
    </source>
</evidence>
<keyword evidence="5" id="KW-0030">Aminoacyl-tRNA synthetase</keyword>
<protein>
    <submittedName>
        <fullName evidence="7">Class I tRNA ligase family protein</fullName>
    </submittedName>
</protein>
<dbReference type="RefSeq" id="WP_207542917.1">
    <property type="nucleotide sequence ID" value="NZ_JAFNAA010000225.1"/>
</dbReference>
<dbReference type="InterPro" id="IPR009080">
    <property type="entry name" value="tRNAsynth_Ia_anticodon-bd"/>
</dbReference>
<dbReference type="SUPFAM" id="SSF47323">
    <property type="entry name" value="Anticodon-binding domain of a subclass of class I aminoacyl-tRNA synthetases"/>
    <property type="match status" value="1"/>
</dbReference>
<evidence type="ECO:0000313" key="8">
    <source>
        <dbReference type="Proteomes" id="UP000664658"/>
    </source>
</evidence>
<dbReference type="AlphaFoldDB" id="A0A8I2B6U4"/>
<evidence type="ECO:0000256" key="5">
    <source>
        <dbReference type="ARBA" id="ARBA00023146"/>
    </source>
</evidence>
<reference evidence="7" key="1">
    <citation type="submission" date="2021-03" db="EMBL/GenBank/DDBJ databases">
        <title>Plesiomonas shigelloides zfcc0051, isolated from zebrafish feces.</title>
        <authorList>
            <person name="Vanderhoek Z."/>
            <person name="Gaulke C."/>
        </authorList>
    </citation>
    <scope>NUCLEOTIDE SEQUENCE</scope>
    <source>
        <strain evidence="7">Zfcc0051</strain>
    </source>
</reference>
<keyword evidence="1 7" id="KW-0436">Ligase</keyword>
<gene>
    <name evidence="7" type="ORF">J2R62_18075</name>
</gene>
<evidence type="ECO:0000256" key="3">
    <source>
        <dbReference type="ARBA" id="ARBA00022840"/>
    </source>
</evidence>
<dbReference type="Proteomes" id="UP000664658">
    <property type="component" value="Unassembled WGS sequence"/>
</dbReference>
<dbReference type="GO" id="GO:0006418">
    <property type="term" value="P:tRNA aminoacylation for protein translation"/>
    <property type="evidence" value="ECO:0007669"/>
    <property type="project" value="InterPro"/>
</dbReference>
<dbReference type="GO" id="GO:0004812">
    <property type="term" value="F:aminoacyl-tRNA ligase activity"/>
    <property type="evidence" value="ECO:0007669"/>
    <property type="project" value="UniProtKB-KW"/>
</dbReference>
<sequence>MNSVSDAELRGTRHTLIHVLDGLLRMAHPSIPLTPEYIWQRVNVLACVHVVFTMLQPFPEYYSEANDVAALQDLLWIKQLI</sequence>
<organism evidence="7 8">
    <name type="scientific">Plesiomonas shigelloides</name>
    <name type="common">Aeromonas shigelloides</name>
    <dbReference type="NCBI Taxonomy" id="703"/>
    <lineage>
        <taxon>Bacteria</taxon>
        <taxon>Pseudomonadati</taxon>
        <taxon>Pseudomonadota</taxon>
        <taxon>Gammaproteobacteria</taxon>
        <taxon>Enterobacterales</taxon>
        <taxon>Enterobacteriaceae</taxon>
        <taxon>Plesiomonas</taxon>
    </lineage>
</organism>
<name>A0A8I2B6U4_PLESH</name>
<comment type="caution">
    <text evidence="7">The sequence shown here is derived from an EMBL/GenBank/DDBJ whole genome shotgun (WGS) entry which is preliminary data.</text>
</comment>
<keyword evidence="4" id="KW-0648">Protein biosynthesis</keyword>
<dbReference type="GO" id="GO:0005524">
    <property type="term" value="F:ATP binding"/>
    <property type="evidence" value="ECO:0007669"/>
    <property type="project" value="UniProtKB-KW"/>
</dbReference>
<dbReference type="EMBL" id="JAFNAA010000225">
    <property type="protein sequence ID" value="MBO1110038.1"/>
    <property type="molecule type" value="Genomic_DNA"/>
</dbReference>
<accession>A0A8I2B6U4</accession>
<keyword evidence="3" id="KW-0067">ATP-binding</keyword>